<sequence length="426" mass="47486">MLRLSILLNGCLCLYFGFFAEAMEVQIDAFTSARMFSFVEHKWYYLEASKQMVFNVSEFADCAMKCLKAVPACLSLNAASSPDEEGVFWCELLLSDMYNNSVNLRENAMSHHYSKSTPCVKRPCQNGGVCTPLYYDDSHMCDCNTGFTGRNCEININDCYPNPCLNGATCTDQLNSYTCSCAPGFEGINCSLSCNQSDGWQGFNKYCYKLTQDLKTWNNAMTDCVAIGSNLVTIHSEAEQDFVWSIIPVNLHIWMGGNDIATEGDWVWEDGKPWGVYTKWHPGEPNDANYAEDCLMMYDAHGMWNDLGCDGQLSSICKKGCDMNGGWMMFNSFCYKYIAILKNWQGAKSSCDSLNSKLLTVHSQAENDFAHSLIPGNGRHIWVGATDIATEGTWVWEDGKAWGSYTGWATDSSEPNGGSSENCAMM</sequence>
<dbReference type="PROSITE" id="PS50041">
    <property type="entry name" value="C_TYPE_LECTIN_2"/>
    <property type="match status" value="2"/>
</dbReference>
<dbReference type="SUPFAM" id="SSF56436">
    <property type="entry name" value="C-type lectin-like"/>
    <property type="match status" value="2"/>
</dbReference>
<dbReference type="PROSITE" id="PS00022">
    <property type="entry name" value="EGF_1"/>
    <property type="match status" value="2"/>
</dbReference>
<accession>A0ABN8P205</accession>
<dbReference type="Gene3D" id="2.10.25.10">
    <property type="entry name" value="Laminin"/>
    <property type="match status" value="2"/>
</dbReference>
<feature type="disulfide bond" evidence="2">
    <location>
        <begin position="143"/>
        <end position="152"/>
    </location>
</feature>
<dbReference type="InterPro" id="IPR018378">
    <property type="entry name" value="C-type_lectin_CS"/>
</dbReference>
<dbReference type="CDD" id="cd00054">
    <property type="entry name" value="EGF_CA"/>
    <property type="match status" value="2"/>
</dbReference>
<dbReference type="InterPro" id="IPR000742">
    <property type="entry name" value="EGF"/>
</dbReference>
<dbReference type="SMART" id="SM00179">
    <property type="entry name" value="EGF_CA"/>
    <property type="match status" value="2"/>
</dbReference>
<evidence type="ECO:0000256" key="1">
    <source>
        <dbReference type="ARBA" id="ARBA00023157"/>
    </source>
</evidence>
<dbReference type="Gene3D" id="3.10.100.10">
    <property type="entry name" value="Mannose-Binding Protein A, subunit A"/>
    <property type="match status" value="2"/>
</dbReference>
<keyword evidence="2" id="KW-0245">EGF-like domain</keyword>
<dbReference type="InterPro" id="IPR050111">
    <property type="entry name" value="C-type_lectin/snaclec_domain"/>
</dbReference>
<dbReference type="SMART" id="SM00181">
    <property type="entry name" value="EGF"/>
    <property type="match status" value="2"/>
</dbReference>
<dbReference type="SUPFAM" id="SSF57196">
    <property type="entry name" value="EGF/Laminin"/>
    <property type="match status" value="2"/>
</dbReference>
<evidence type="ECO:0000256" key="2">
    <source>
        <dbReference type="PROSITE-ProRule" id="PRU00076"/>
    </source>
</evidence>
<organism evidence="6 7">
    <name type="scientific">Porites lobata</name>
    <dbReference type="NCBI Taxonomy" id="104759"/>
    <lineage>
        <taxon>Eukaryota</taxon>
        <taxon>Metazoa</taxon>
        <taxon>Cnidaria</taxon>
        <taxon>Anthozoa</taxon>
        <taxon>Hexacorallia</taxon>
        <taxon>Scleractinia</taxon>
        <taxon>Fungiina</taxon>
        <taxon>Poritidae</taxon>
        <taxon>Porites</taxon>
    </lineage>
</organism>
<dbReference type="PROSITE" id="PS00615">
    <property type="entry name" value="C_TYPE_LECTIN_1"/>
    <property type="match status" value="1"/>
</dbReference>
<name>A0ABN8P205_9CNID</name>
<feature type="domain" description="EGF-like" evidence="4">
    <location>
        <begin position="155"/>
        <end position="191"/>
    </location>
</feature>
<feature type="disulfide bond" evidence="2">
    <location>
        <begin position="124"/>
        <end position="141"/>
    </location>
</feature>
<evidence type="ECO:0000259" key="5">
    <source>
        <dbReference type="PROSITE" id="PS50041"/>
    </source>
</evidence>
<dbReference type="Pfam" id="PF00008">
    <property type="entry name" value="EGF"/>
    <property type="match status" value="2"/>
</dbReference>
<keyword evidence="1 2" id="KW-1015">Disulfide bond</keyword>
<dbReference type="PANTHER" id="PTHR22803">
    <property type="entry name" value="MANNOSE, PHOSPHOLIPASE, LECTIN RECEPTOR RELATED"/>
    <property type="match status" value="1"/>
</dbReference>
<feature type="signal peptide" evidence="3">
    <location>
        <begin position="1"/>
        <end position="22"/>
    </location>
</feature>
<keyword evidence="3" id="KW-0732">Signal</keyword>
<gene>
    <name evidence="6" type="ORF">PLOB_00034403</name>
</gene>
<dbReference type="PROSITE" id="PS01187">
    <property type="entry name" value="EGF_CA"/>
    <property type="match status" value="1"/>
</dbReference>
<dbReference type="InterPro" id="IPR016186">
    <property type="entry name" value="C-type_lectin-like/link_sf"/>
</dbReference>
<feature type="domain" description="C-type lectin" evidence="5">
    <location>
        <begin position="203"/>
        <end position="318"/>
    </location>
</feature>
<feature type="domain" description="C-type lectin" evidence="5">
    <location>
        <begin position="330"/>
        <end position="426"/>
    </location>
</feature>
<feature type="domain" description="EGF-like" evidence="4">
    <location>
        <begin position="115"/>
        <end position="153"/>
    </location>
</feature>
<dbReference type="PROSITE" id="PS01186">
    <property type="entry name" value="EGF_2"/>
    <property type="match status" value="1"/>
</dbReference>
<dbReference type="PROSITE" id="PS00010">
    <property type="entry name" value="ASX_HYDROXYL"/>
    <property type="match status" value="1"/>
</dbReference>
<dbReference type="InterPro" id="IPR001881">
    <property type="entry name" value="EGF-like_Ca-bd_dom"/>
</dbReference>
<feature type="chain" id="PRO_5045038196" evidence="3">
    <location>
        <begin position="23"/>
        <end position="426"/>
    </location>
</feature>
<evidence type="ECO:0000259" key="4">
    <source>
        <dbReference type="PROSITE" id="PS50026"/>
    </source>
</evidence>
<feature type="disulfide bond" evidence="2">
    <location>
        <begin position="181"/>
        <end position="190"/>
    </location>
</feature>
<protein>
    <submittedName>
        <fullName evidence="6">Uncharacterized protein</fullName>
    </submittedName>
</protein>
<reference evidence="6 7" key="1">
    <citation type="submission" date="2022-05" db="EMBL/GenBank/DDBJ databases">
        <authorList>
            <consortium name="Genoscope - CEA"/>
            <person name="William W."/>
        </authorList>
    </citation>
    <scope>NUCLEOTIDE SEQUENCE [LARGE SCALE GENOMIC DNA]</scope>
</reference>
<dbReference type="CDD" id="cd00037">
    <property type="entry name" value="CLECT"/>
    <property type="match status" value="2"/>
</dbReference>
<evidence type="ECO:0000313" key="6">
    <source>
        <dbReference type="EMBL" id="CAH3130064.1"/>
    </source>
</evidence>
<dbReference type="InterPro" id="IPR018097">
    <property type="entry name" value="EGF_Ca-bd_CS"/>
</dbReference>
<dbReference type="EMBL" id="CALNXK010000047">
    <property type="protein sequence ID" value="CAH3130064.1"/>
    <property type="molecule type" value="Genomic_DNA"/>
</dbReference>
<evidence type="ECO:0000256" key="3">
    <source>
        <dbReference type="SAM" id="SignalP"/>
    </source>
</evidence>
<dbReference type="SMART" id="SM00034">
    <property type="entry name" value="CLECT"/>
    <property type="match status" value="2"/>
</dbReference>
<dbReference type="InterPro" id="IPR000152">
    <property type="entry name" value="EGF-type_Asp/Asn_hydroxyl_site"/>
</dbReference>
<dbReference type="PROSITE" id="PS50026">
    <property type="entry name" value="EGF_3"/>
    <property type="match status" value="2"/>
</dbReference>
<keyword evidence="7" id="KW-1185">Reference proteome</keyword>
<evidence type="ECO:0000313" key="7">
    <source>
        <dbReference type="Proteomes" id="UP001159405"/>
    </source>
</evidence>
<dbReference type="PRINTS" id="PR00010">
    <property type="entry name" value="EGFBLOOD"/>
</dbReference>
<comment type="caution">
    <text evidence="6">The sequence shown here is derived from an EMBL/GenBank/DDBJ whole genome shotgun (WGS) entry which is preliminary data.</text>
</comment>
<dbReference type="InterPro" id="IPR016187">
    <property type="entry name" value="CTDL_fold"/>
</dbReference>
<comment type="caution">
    <text evidence="2">Lacks conserved residue(s) required for the propagation of feature annotation.</text>
</comment>
<proteinExistence type="predicted"/>
<feature type="non-terminal residue" evidence="6">
    <location>
        <position position="426"/>
    </location>
</feature>
<dbReference type="InterPro" id="IPR001304">
    <property type="entry name" value="C-type_lectin-like"/>
</dbReference>
<dbReference type="Pfam" id="PF00059">
    <property type="entry name" value="Lectin_C"/>
    <property type="match status" value="2"/>
</dbReference>
<dbReference type="Proteomes" id="UP001159405">
    <property type="component" value="Unassembled WGS sequence"/>
</dbReference>